<organism evidence="4 5">
    <name type="scientific">Tsukamurella pulmonis</name>
    <dbReference type="NCBI Taxonomy" id="47312"/>
    <lineage>
        <taxon>Bacteria</taxon>
        <taxon>Bacillati</taxon>
        <taxon>Actinomycetota</taxon>
        <taxon>Actinomycetes</taxon>
        <taxon>Mycobacteriales</taxon>
        <taxon>Tsukamurellaceae</taxon>
        <taxon>Tsukamurella</taxon>
    </lineage>
</organism>
<accession>A0A1H1E8W0</accession>
<evidence type="ECO:0000256" key="2">
    <source>
        <dbReference type="SAM" id="Phobius"/>
    </source>
</evidence>
<feature type="compositionally biased region" description="Low complexity" evidence="1">
    <location>
        <begin position="24"/>
        <end position="41"/>
    </location>
</feature>
<dbReference type="Gene3D" id="3.10.350.10">
    <property type="entry name" value="LysM domain"/>
    <property type="match status" value="1"/>
</dbReference>
<feature type="domain" description="LysM" evidence="3">
    <location>
        <begin position="159"/>
        <end position="208"/>
    </location>
</feature>
<gene>
    <name evidence="4" type="ORF">SAMN04489765_2081</name>
</gene>
<evidence type="ECO:0000313" key="5">
    <source>
        <dbReference type="Proteomes" id="UP000183053"/>
    </source>
</evidence>
<dbReference type="Proteomes" id="UP000183053">
    <property type="component" value="Unassembled WGS sequence"/>
</dbReference>
<feature type="transmembrane region" description="Helical" evidence="2">
    <location>
        <begin position="121"/>
        <end position="141"/>
    </location>
</feature>
<keyword evidence="5" id="KW-1185">Reference proteome</keyword>
<keyword evidence="2" id="KW-0812">Transmembrane</keyword>
<dbReference type="EMBL" id="FNLF01000002">
    <property type="protein sequence ID" value="SDQ84948.1"/>
    <property type="molecule type" value="Genomic_DNA"/>
</dbReference>
<dbReference type="Pfam" id="PF01476">
    <property type="entry name" value="LysM"/>
    <property type="match status" value="1"/>
</dbReference>
<dbReference type="PROSITE" id="PS51782">
    <property type="entry name" value="LYSM"/>
    <property type="match status" value="1"/>
</dbReference>
<proteinExistence type="predicted"/>
<dbReference type="InterPro" id="IPR036779">
    <property type="entry name" value="LysM_dom_sf"/>
</dbReference>
<reference evidence="5" key="1">
    <citation type="submission" date="2016-10" db="EMBL/GenBank/DDBJ databases">
        <authorList>
            <person name="Varghese N."/>
            <person name="Submissions S."/>
        </authorList>
    </citation>
    <scope>NUCLEOTIDE SEQUENCE [LARGE SCALE GENOMIC DNA]</scope>
    <source>
        <strain evidence="5">DSM 44142</strain>
    </source>
</reference>
<dbReference type="AlphaFoldDB" id="A0A1H1E8W0"/>
<keyword evidence="2" id="KW-1133">Transmembrane helix</keyword>
<dbReference type="CDD" id="cd00118">
    <property type="entry name" value="LysM"/>
    <property type="match status" value="1"/>
</dbReference>
<dbReference type="STRING" id="47312.SAMN04489765_2081"/>
<feature type="region of interest" description="Disordered" evidence="1">
    <location>
        <begin position="81"/>
        <end position="116"/>
    </location>
</feature>
<keyword evidence="2" id="KW-0472">Membrane</keyword>
<sequence length="211" mass="21508">MTAIIDRDVITAAQGDIAEAPSLARHGSAAAGRRGATRARGVSPRLARSRSAELSADSITSSNELPAGALRTDPVAVRVTGARGSARRTVERPGVRSAARRAPRGVSRAGGCARRTPSPSLAACVLFAAGVFVGLLVLFGGGSQTEPAPAGASTPALTSIVTVRSGQSLEQIAREIAPERASGAVMAEISEINGLQDGRVHPGQTLVTPRY</sequence>
<evidence type="ECO:0000259" key="3">
    <source>
        <dbReference type="PROSITE" id="PS51782"/>
    </source>
</evidence>
<name>A0A1H1E8W0_9ACTN</name>
<evidence type="ECO:0000256" key="1">
    <source>
        <dbReference type="SAM" id="MobiDB-lite"/>
    </source>
</evidence>
<protein>
    <submittedName>
        <fullName evidence="4">LysM domain-containing protein</fullName>
    </submittedName>
</protein>
<dbReference type="InterPro" id="IPR018392">
    <property type="entry name" value="LysM"/>
</dbReference>
<evidence type="ECO:0000313" key="4">
    <source>
        <dbReference type="EMBL" id="SDQ84948.1"/>
    </source>
</evidence>
<feature type="region of interest" description="Disordered" evidence="1">
    <location>
        <begin position="24"/>
        <end position="67"/>
    </location>
</feature>
<dbReference type="OrthoDB" id="5084290at2"/>
<dbReference type="RefSeq" id="WP_068565603.1">
    <property type="nucleotide sequence ID" value="NZ_FNLF01000002.1"/>
</dbReference>